<dbReference type="EMBL" id="HACA01008426">
    <property type="protein sequence ID" value="CDW25787.1"/>
    <property type="molecule type" value="Transcribed_RNA"/>
</dbReference>
<accession>A0A0K2TJG7</accession>
<reference evidence="1" key="1">
    <citation type="submission" date="2014-05" db="EMBL/GenBank/DDBJ databases">
        <authorList>
            <person name="Chronopoulou M."/>
        </authorList>
    </citation>
    <scope>NUCLEOTIDE SEQUENCE</scope>
    <source>
        <tissue evidence="1">Whole organism</tissue>
    </source>
</reference>
<organism evidence="1">
    <name type="scientific">Lepeophtheirus salmonis</name>
    <name type="common">Salmon louse</name>
    <name type="synonym">Caligus salmonis</name>
    <dbReference type="NCBI Taxonomy" id="72036"/>
    <lineage>
        <taxon>Eukaryota</taxon>
        <taxon>Metazoa</taxon>
        <taxon>Ecdysozoa</taxon>
        <taxon>Arthropoda</taxon>
        <taxon>Crustacea</taxon>
        <taxon>Multicrustacea</taxon>
        <taxon>Hexanauplia</taxon>
        <taxon>Copepoda</taxon>
        <taxon>Siphonostomatoida</taxon>
        <taxon>Caligidae</taxon>
        <taxon>Lepeophtheirus</taxon>
    </lineage>
</organism>
<evidence type="ECO:0000313" key="1">
    <source>
        <dbReference type="EMBL" id="CDW25787.1"/>
    </source>
</evidence>
<name>A0A0K2TJG7_LEPSM</name>
<dbReference type="AlphaFoldDB" id="A0A0K2TJG7"/>
<proteinExistence type="predicted"/>
<sequence length="97" mass="11319">MKKKIKDDHTNSMNRLSNEFDVDEGTIRRGVKEDLGVSSYTRIPRHLLTRQEDFHRGPGLQPSERLLAWGITRKGRRCLPSFLRLGRKSSRRPTTRC</sequence>
<protein>
    <submittedName>
        <fullName evidence="1">Uncharacterized protein</fullName>
    </submittedName>
</protein>